<feature type="transmembrane region" description="Helical" evidence="7">
    <location>
        <begin position="12"/>
        <end position="33"/>
    </location>
</feature>
<evidence type="ECO:0000259" key="8">
    <source>
        <dbReference type="PROSITE" id="PS50850"/>
    </source>
</evidence>
<feature type="transmembrane region" description="Helical" evidence="7">
    <location>
        <begin position="355"/>
        <end position="374"/>
    </location>
</feature>
<keyword evidence="4 7" id="KW-0812">Transmembrane</keyword>
<feature type="transmembrane region" description="Helical" evidence="7">
    <location>
        <begin position="88"/>
        <end position="114"/>
    </location>
</feature>
<dbReference type="CDD" id="cd06173">
    <property type="entry name" value="MFS_MefA_like"/>
    <property type="match status" value="1"/>
</dbReference>
<keyword evidence="2" id="KW-0813">Transport</keyword>
<dbReference type="SUPFAM" id="SSF103473">
    <property type="entry name" value="MFS general substrate transporter"/>
    <property type="match status" value="1"/>
</dbReference>
<sequence>MKWVLRTGMGTGFRLIWASVVVSGIGSGMRYVALPLLATELTSDPRKVSLVFLAGQLPWPLVMLYAGVVADRFDRRRVMFSVDAGRAVVAAALALVVALGDVTLLVLMLVAALLDLGQRFYAGAWAGIVPVIVAPGIRDRGNSALQGGSVVATLIVGNPVGAILFDVDHTLPLAFDALSFAVAALLIAALRGNFRAYETQPSAQRGFRQQAMDGIRLLWGNPVLRRLVLLASLFNLVGAAQIAIAYLFADQDLGLSKTGFGMLVAAFGIGSLAASVLEERLARAMGKGRLLAMALVAASAAAVGVGLSDSAGLTGVFTALYGASATFWTVTVTTVRQGLVSAEFMSRATMTHKTFVRAAASLGAASGGLVAHALGLRSVLFIGAGLLLAGALSGGRLLLRRLPA</sequence>
<evidence type="ECO:0000256" key="7">
    <source>
        <dbReference type="SAM" id="Phobius"/>
    </source>
</evidence>
<dbReference type="InterPro" id="IPR010290">
    <property type="entry name" value="TM_effector"/>
</dbReference>
<evidence type="ECO:0000256" key="3">
    <source>
        <dbReference type="ARBA" id="ARBA00022475"/>
    </source>
</evidence>
<feature type="transmembrane region" description="Helical" evidence="7">
    <location>
        <begin position="380"/>
        <end position="399"/>
    </location>
</feature>
<feature type="transmembrane region" description="Helical" evidence="7">
    <location>
        <begin position="227"/>
        <end position="248"/>
    </location>
</feature>
<dbReference type="EMBL" id="BAABJV010000011">
    <property type="protein sequence ID" value="GAA4785856.1"/>
    <property type="molecule type" value="Genomic_DNA"/>
</dbReference>
<reference evidence="10" key="1">
    <citation type="journal article" date="2019" name="Int. J. Syst. Evol. Microbiol.">
        <title>The Global Catalogue of Microorganisms (GCM) 10K type strain sequencing project: providing services to taxonomists for standard genome sequencing and annotation.</title>
        <authorList>
            <consortium name="The Broad Institute Genomics Platform"/>
            <consortium name="The Broad Institute Genome Sequencing Center for Infectious Disease"/>
            <person name="Wu L."/>
            <person name="Ma J."/>
        </authorList>
    </citation>
    <scope>NUCLEOTIDE SEQUENCE [LARGE SCALE GENOMIC DNA]</scope>
    <source>
        <strain evidence="10">JCM 18324</strain>
    </source>
</reference>
<comment type="subcellular location">
    <subcellularLocation>
        <location evidence="1">Cell membrane</location>
        <topology evidence="1">Multi-pass membrane protein</topology>
    </subcellularLocation>
</comment>
<gene>
    <name evidence="9" type="ORF">GCM10023329_40700</name>
</gene>
<evidence type="ECO:0000256" key="1">
    <source>
        <dbReference type="ARBA" id="ARBA00004651"/>
    </source>
</evidence>
<dbReference type="PROSITE" id="PS50850">
    <property type="entry name" value="MFS"/>
    <property type="match status" value="1"/>
</dbReference>
<feature type="transmembrane region" description="Helical" evidence="7">
    <location>
        <begin position="260"/>
        <end position="278"/>
    </location>
</feature>
<feature type="transmembrane region" description="Helical" evidence="7">
    <location>
        <begin position="48"/>
        <end position="68"/>
    </location>
</feature>
<feature type="transmembrane region" description="Helical" evidence="7">
    <location>
        <begin position="313"/>
        <end position="335"/>
    </location>
</feature>
<dbReference type="InterPro" id="IPR036259">
    <property type="entry name" value="MFS_trans_sf"/>
</dbReference>
<keyword evidence="5 7" id="KW-1133">Transmembrane helix</keyword>
<keyword evidence="6 7" id="KW-0472">Membrane</keyword>
<dbReference type="Proteomes" id="UP001501147">
    <property type="component" value="Unassembled WGS sequence"/>
</dbReference>
<keyword evidence="3" id="KW-1003">Cell membrane</keyword>
<evidence type="ECO:0000313" key="10">
    <source>
        <dbReference type="Proteomes" id="UP001501147"/>
    </source>
</evidence>
<dbReference type="PANTHER" id="PTHR23513">
    <property type="entry name" value="INTEGRAL MEMBRANE EFFLUX PROTEIN-RELATED"/>
    <property type="match status" value="1"/>
</dbReference>
<dbReference type="Gene3D" id="1.20.1250.20">
    <property type="entry name" value="MFS general substrate transporter like domains"/>
    <property type="match status" value="1"/>
</dbReference>
<feature type="transmembrane region" description="Helical" evidence="7">
    <location>
        <begin position="120"/>
        <end position="137"/>
    </location>
</feature>
<accession>A0ABP9AV74</accession>
<feature type="transmembrane region" description="Helical" evidence="7">
    <location>
        <begin position="171"/>
        <end position="190"/>
    </location>
</feature>
<protein>
    <submittedName>
        <fullName evidence="9">MFS transporter</fullName>
    </submittedName>
</protein>
<name>A0ABP9AV74_9ACTN</name>
<keyword evidence="10" id="KW-1185">Reference proteome</keyword>
<feature type="domain" description="Major facilitator superfamily (MFS) profile" evidence="8">
    <location>
        <begin position="224"/>
        <end position="404"/>
    </location>
</feature>
<evidence type="ECO:0000256" key="6">
    <source>
        <dbReference type="ARBA" id="ARBA00023136"/>
    </source>
</evidence>
<comment type="caution">
    <text evidence="9">The sequence shown here is derived from an EMBL/GenBank/DDBJ whole genome shotgun (WGS) entry which is preliminary data.</text>
</comment>
<dbReference type="InterPro" id="IPR020846">
    <property type="entry name" value="MFS_dom"/>
</dbReference>
<feature type="transmembrane region" description="Helical" evidence="7">
    <location>
        <begin position="144"/>
        <end position="165"/>
    </location>
</feature>
<feature type="transmembrane region" description="Helical" evidence="7">
    <location>
        <begin position="290"/>
        <end position="307"/>
    </location>
</feature>
<dbReference type="PANTHER" id="PTHR23513:SF6">
    <property type="entry name" value="MAJOR FACILITATOR SUPERFAMILY ASSOCIATED DOMAIN-CONTAINING PROTEIN"/>
    <property type="match status" value="1"/>
</dbReference>
<evidence type="ECO:0000256" key="5">
    <source>
        <dbReference type="ARBA" id="ARBA00022989"/>
    </source>
</evidence>
<evidence type="ECO:0000256" key="4">
    <source>
        <dbReference type="ARBA" id="ARBA00022692"/>
    </source>
</evidence>
<dbReference type="Pfam" id="PF05977">
    <property type="entry name" value="MFS_3"/>
    <property type="match status" value="1"/>
</dbReference>
<evidence type="ECO:0000313" key="9">
    <source>
        <dbReference type="EMBL" id="GAA4785856.1"/>
    </source>
</evidence>
<evidence type="ECO:0000256" key="2">
    <source>
        <dbReference type="ARBA" id="ARBA00022448"/>
    </source>
</evidence>
<proteinExistence type="predicted"/>
<organism evidence="9 10">
    <name type="scientific">Streptomyces sanyensis</name>
    <dbReference type="NCBI Taxonomy" id="568869"/>
    <lineage>
        <taxon>Bacteria</taxon>
        <taxon>Bacillati</taxon>
        <taxon>Actinomycetota</taxon>
        <taxon>Actinomycetes</taxon>
        <taxon>Kitasatosporales</taxon>
        <taxon>Streptomycetaceae</taxon>
        <taxon>Streptomyces</taxon>
    </lineage>
</organism>